<dbReference type="InterPro" id="IPR038109">
    <property type="entry name" value="DNA_bind_recomb_sf"/>
</dbReference>
<gene>
    <name evidence="3" type="ORF">LD38_11655</name>
</gene>
<feature type="region of interest" description="Disordered" evidence="1">
    <location>
        <begin position="61"/>
        <end position="83"/>
    </location>
</feature>
<accession>A0A2U2EFC0</accession>
<protein>
    <recommendedName>
        <fullName evidence="2">Recombinase domain-containing protein</fullName>
    </recommendedName>
</protein>
<dbReference type="AlphaFoldDB" id="A0A2U2EFC0"/>
<dbReference type="EMBL" id="JRFS01000025">
    <property type="protein sequence ID" value="PWE83215.1"/>
    <property type="molecule type" value="Genomic_DNA"/>
</dbReference>
<dbReference type="InterPro" id="IPR011109">
    <property type="entry name" value="DNA_bind_recombinase_dom"/>
</dbReference>
<evidence type="ECO:0000313" key="4">
    <source>
        <dbReference type="Proteomes" id="UP000245905"/>
    </source>
</evidence>
<dbReference type="GO" id="GO:0003677">
    <property type="term" value="F:DNA binding"/>
    <property type="evidence" value="ECO:0007669"/>
    <property type="project" value="InterPro"/>
</dbReference>
<feature type="compositionally biased region" description="Basic residues" evidence="1">
    <location>
        <begin position="65"/>
        <end position="83"/>
    </location>
</feature>
<feature type="domain" description="Recombinase" evidence="2">
    <location>
        <begin position="2"/>
        <end position="63"/>
    </location>
</feature>
<evidence type="ECO:0000313" key="3">
    <source>
        <dbReference type="EMBL" id="PWE83215.1"/>
    </source>
</evidence>
<sequence>MIAKINRDERYAGHMVYHKKVYEAFDSKHQIDVDKSEWIVVRNMHEGIVTQEEFDMANANMQKSSRGKRGNPANKKKIFLSHA</sequence>
<comment type="caution">
    <text evidence="3">The sequence shown here is derived from an EMBL/GenBank/DDBJ whole genome shotgun (WGS) entry which is preliminary data.</text>
</comment>
<dbReference type="Proteomes" id="UP000245905">
    <property type="component" value="Unassembled WGS sequence"/>
</dbReference>
<name>A0A2U2EFC0_9FIRM</name>
<dbReference type="GO" id="GO:0000150">
    <property type="term" value="F:DNA strand exchange activity"/>
    <property type="evidence" value="ECO:0007669"/>
    <property type="project" value="InterPro"/>
</dbReference>
<evidence type="ECO:0000256" key="1">
    <source>
        <dbReference type="SAM" id="MobiDB-lite"/>
    </source>
</evidence>
<proteinExistence type="predicted"/>
<dbReference type="Pfam" id="PF07508">
    <property type="entry name" value="Recombinase"/>
    <property type="match status" value="1"/>
</dbReference>
<dbReference type="Gene3D" id="3.90.1750.20">
    <property type="entry name" value="Putative Large Serine Recombinase, Chain B, Domain 2"/>
    <property type="match status" value="1"/>
</dbReference>
<organism evidence="3 4">
    <name type="scientific">Agathobacter rectalis</name>
    <dbReference type="NCBI Taxonomy" id="39491"/>
    <lineage>
        <taxon>Bacteria</taxon>
        <taxon>Bacillati</taxon>
        <taxon>Bacillota</taxon>
        <taxon>Clostridia</taxon>
        <taxon>Lachnospirales</taxon>
        <taxon>Lachnospiraceae</taxon>
        <taxon>Agathobacter</taxon>
    </lineage>
</organism>
<evidence type="ECO:0000259" key="2">
    <source>
        <dbReference type="Pfam" id="PF07508"/>
    </source>
</evidence>
<reference evidence="3 4" key="1">
    <citation type="submission" date="2014-09" db="EMBL/GenBank/DDBJ databases">
        <title>Butyrate-producing bacteria isolated from human gut.</title>
        <authorList>
            <person name="Zhang Q."/>
            <person name="Zhao L."/>
        </authorList>
    </citation>
    <scope>NUCLEOTIDE SEQUENCE [LARGE SCALE GENOMIC DNA]</scope>
    <source>
        <strain evidence="3 4">R22</strain>
    </source>
</reference>